<dbReference type="AlphaFoldDB" id="A0A395S5R8"/>
<proteinExistence type="predicted"/>
<name>A0A395S5R8_FUSSP</name>
<keyword evidence="2" id="KW-1185">Reference proteome</keyword>
<gene>
    <name evidence="1" type="ORF">FSPOR_5764</name>
</gene>
<reference evidence="1 2" key="1">
    <citation type="journal article" date="2018" name="PLoS Pathog.">
        <title>Evolution of structural diversity of trichothecenes, a family of toxins produced by plant pathogenic and entomopathogenic fungi.</title>
        <authorList>
            <person name="Proctor R.H."/>
            <person name="McCormick S.P."/>
            <person name="Kim H.S."/>
            <person name="Cardoza R.E."/>
            <person name="Stanley A.M."/>
            <person name="Lindo L."/>
            <person name="Kelly A."/>
            <person name="Brown D.W."/>
            <person name="Lee T."/>
            <person name="Vaughan M.M."/>
            <person name="Alexander N.J."/>
            <person name="Busman M."/>
            <person name="Gutierrez S."/>
        </authorList>
    </citation>
    <scope>NUCLEOTIDE SEQUENCE [LARGE SCALE GENOMIC DNA]</scope>
    <source>
        <strain evidence="1 2">NRRL 3299</strain>
    </source>
</reference>
<organism evidence="1 2">
    <name type="scientific">Fusarium sporotrichioides</name>
    <dbReference type="NCBI Taxonomy" id="5514"/>
    <lineage>
        <taxon>Eukaryota</taxon>
        <taxon>Fungi</taxon>
        <taxon>Dikarya</taxon>
        <taxon>Ascomycota</taxon>
        <taxon>Pezizomycotina</taxon>
        <taxon>Sordariomycetes</taxon>
        <taxon>Hypocreomycetidae</taxon>
        <taxon>Hypocreales</taxon>
        <taxon>Nectriaceae</taxon>
        <taxon>Fusarium</taxon>
    </lineage>
</organism>
<protein>
    <submittedName>
        <fullName evidence="1">Uncharacterized protein</fullName>
    </submittedName>
</protein>
<comment type="caution">
    <text evidence="1">The sequence shown here is derived from an EMBL/GenBank/DDBJ whole genome shotgun (WGS) entry which is preliminary data.</text>
</comment>
<evidence type="ECO:0000313" key="2">
    <source>
        <dbReference type="Proteomes" id="UP000266152"/>
    </source>
</evidence>
<dbReference type="Proteomes" id="UP000266152">
    <property type="component" value="Unassembled WGS sequence"/>
</dbReference>
<accession>A0A395S5R8</accession>
<dbReference type="EMBL" id="PXOF01000079">
    <property type="protein sequence ID" value="RGP67577.1"/>
    <property type="molecule type" value="Genomic_DNA"/>
</dbReference>
<dbReference type="STRING" id="5514.A0A395S5R8"/>
<evidence type="ECO:0000313" key="1">
    <source>
        <dbReference type="EMBL" id="RGP67577.1"/>
    </source>
</evidence>
<sequence length="274" mass="30929">MNGGQFYLKLVAALSGATNNQVLNYEDGKIDAEGAFTAEILISERVGLQDIWHGQYTGSQIMGKRPGMYIKYMPTKYHPINGNMLTGGAYLFDTLDNAKKYEDWTTNDFKVGEPQTTYWKQPLFKSVESWTWKVIGAHNFTPVNEHHIGRWQRWTYHHVGVGDILTQLYPVLRDAAEKRGAGSFWLLHRPEDKMIGVQMSFPQPEEHDDDSLLQAIEAAAREKSVADVFPDALEAEVLMDRTSAYHAIWQPLEEGTDGVKVACPNFPHLAGEKA</sequence>